<feature type="domain" description="Fork-head" evidence="9">
    <location>
        <begin position="235"/>
        <end position="332"/>
    </location>
</feature>
<protein>
    <submittedName>
        <fullName evidence="11 12">Forkhead box protein N4 isoform X1</fullName>
    </submittedName>
</protein>
<dbReference type="SMART" id="SM00339">
    <property type="entry name" value="FH"/>
    <property type="match status" value="1"/>
</dbReference>
<dbReference type="Proteomes" id="UP000085678">
    <property type="component" value="Unplaced"/>
</dbReference>
<dbReference type="Gene3D" id="1.10.10.10">
    <property type="entry name" value="Winged helix-like DNA-binding domain superfamily/Winged helix DNA-binding domain"/>
    <property type="match status" value="1"/>
</dbReference>
<gene>
    <name evidence="11 12" type="primary">LOC106163833</name>
</gene>
<dbReference type="Pfam" id="PF00250">
    <property type="entry name" value="Forkhead"/>
    <property type="match status" value="1"/>
</dbReference>
<keyword evidence="2" id="KW-0217">Developmental protein</keyword>
<dbReference type="PANTHER" id="PTHR46721:SF3">
    <property type="entry name" value="FORKHEAD BOX N1"/>
    <property type="match status" value="1"/>
</dbReference>
<keyword evidence="4 7" id="KW-0238">DNA-binding</keyword>
<keyword evidence="6 7" id="KW-0539">Nucleus</keyword>
<dbReference type="InterPro" id="IPR049624">
    <property type="entry name" value="FOXN1_4"/>
</dbReference>
<dbReference type="InterPro" id="IPR036390">
    <property type="entry name" value="WH_DNA-bd_sf"/>
</dbReference>
<accession>A0A1S3IGI3</accession>
<dbReference type="InterPro" id="IPR030456">
    <property type="entry name" value="TF_fork_head_CS_2"/>
</dbReference>
<dbReference type="GeneID" id="106163833"/>
<dbReference type="PANTHER" id="PTHR46721">
    <property type="entry name" value="FORKHEAD BOX PROTEIN N1"/>
    <property type="match status" value="1"/>
</dbReference>
<dbReference type="KEGG" id="lak:106163833"/>
<dbReference type="SUPFAM" id="SSF46785">
    <property type="entry name" value="Winged helix' DNA-binding domain"/>
    <property type="match status" value="1"/>
</dbReference>
<evidence type="ECO:0000313" key="10">
    <source>
        <dbReference type="Proteomes" id="UP000085678"/>
    </source>
</evidence>
<evidence type="ECO:0000256" key="2">
    <source>
        <dbReference type="ARBA" id="ARBA00022473"/>
    </source>
</evidence>
<keyword evidence="3" id="KW-0805">Transcription regulation</keyword>
<evidence type="ECO:0000256" key="8">
    <source>
        <dbReference type="SAM" id="MobiDB-lite"/>
    </source>
</evidence>
<dbReference type="InterPro" id="IPR036388">
    <property type="entry name" value="WH-like_DNA-bd_sf"/>
</dbReference>
<dbReference type="RefSeq" id="XP_023933096.1">
    <property type="nucleotide sequence ID" value="XM_024077328.1"/>
</dbReference>
<dbReference type="PROSITE" id="PS50039">
    <property type="entry name" value="FORK_HEAD_3"/>
    <property type="match status" value="1"/>
</dbReference>
<keyword evidence="5" id="KW-0804">Transcription</keyword>
<reference evidence="11 12" key="1">
    <citation type="submission" date="2025-04" db="UniProtKB">
        <authorList>
            <consortium name="RefSeq"/>
        </authorList>
    </citation>
    <scope>IDENTIFICATION</scope>
    <source>
        <tissue evidence="11 12">Gonads</tissue>
    </source>
</reference>
<evidence type="ECO:0000256" key="1">
    <source>
        <dbReference type="ARBA" id="ARBA00004123"/>
    </source>
</evidence>
<dbReference type="InterPro" id="IPR001766">
    <property type="entry name" value="Fork_head_dom"/>
</dbReference>
<evidence type="ECO:0000256" key="7">
    <source>
        <dbReference type="PROSITE-ProRule" id="PRU00089"/>
    </source>
</evidence>
<evidence type="ECO:0000313" key="12">
    <source>
        <dbReference type="RefSeq" id="XP_023933096.1"/>
    </source>
</evidence>
<feature type="DNA-binding region" description="Fork-head" evidence="7">
    <location>
        <begin position="235"/>
        <end position="332"/>
    </location>
</feature>
<dbReference type="FunFam" id="1.10.10.10:FF:000122">
    <property type="entry name" value="Forkhead box protein N1"/>
    <property type="match status" value="1"/>
</dbReference>
<name>A0A1S3IGI3_LINAN</name>
<organism evidence="10 11">
    <name type="scientific">Lingula anatina</name>
    <name type="common">Brachiopod</name>
    <name type="synonym">Lingula unguis</name>
    <dbReference type="NCBI Taxonomy" id="7574"/>
    <lineage>
        <taxon>Eukaryota</taxon>
        <taxon>Metazoa</taxon>
        <taxon>Spiralia</taxon>
        <taxon>Lophotrochozoa</taxon>
        <taxon>Brachiopoda</taxon>
        <taxon>Linguliformea</taxon>
        <taxon>Lingulata</taxon>
        <taxon>Lingulida</taxon>
        <taxon>Linguloidea</taxon>
        <taxon>Lingulidae</taxon>
        <taxon>Lingula</taxon>
    </lineage>
</organism>
<dbReference type="GO" id="GO:0000981">
    <property type="term" value="F:DNA-binding transcription factor activity, RNA polymerase II-specific"/>
    <property type="evidence" value="ECO:0007669"/>
    <property type="project" value="TreeGrafter"/>
</dbReference>
<evidence type="ECO:0000256" key="3">
    <source>
        <dbReference type="ARBA" id="ARBA00023015"/>
    </source>
</evidence>
<dbReference type="PRINTS" id="PR00053">
    <property type="entry name" value="FORKHEAD"/>
</dbReference>
<proteinExistence type="predicted"/>
<sequence>MEFYRIGDTETMSMQELIEGDLRSEIDNILRNGNLQDLNTSLNNSNSVSHHVNVNGHVAAITSSAVIQIQPPLQSVAQVQTTGGNVDLESSAGSELGNLSWLHNVDVPQLSRLAQAENNNPNLLVNPQTGMPIQTQIGQPMAISIAGAAPSPAGHGAPQVQYVTITSPANIATTAQQPMYIQQPASTAVLQQHLQSPNGMQNQQQYFQYQQSPQTFNNQRPAAVATQETEKMFPKPVYSYSCLIAMALKNSKAGSLPVSEIYNFMIENFPYFKSAPDGWKNSVRHNLSLNKCFEKIENPKGGGTSRKGCLWAMNPAKIEKMMDEIAKWRKKDPIAIKRSMAKPEDLDILEKGEAGLPPSNNSIQDDPEPMTPEYNMDDPRLLKDPTLMKDSGDFFGTLNGLDHNLELDPSLSELALQNGIWDDFNSDDLNLDIPITTSPFNISGSSLLNFSSPMSSASPTTFLNSPKVGSVKVEPMESATNIQGSYIVETTLSGSVKSRPTTPRTIGTNT</sequence>
<dbReference type="STRING" id="7574.A0A1S3IGI3"/>
<dbReference type="GO" id="GO:0000976">
    <property type="term" value="F:transcription cis-regulatory region binding"/>
    <property type="evidence" value="ECO:0007669"/>
    <property type="project" value="TreeGrafter"/>
</dbReference>
<evidence type="ECO:0000256" key="5">
    <source>
        <dbReference type="ARBA" id="ARBA00023163"/>
    </source>
</evidence>
<evidence type="ECO:0000259" key="9">
    <source>
        <dbReference type="PROSITE" id="PS50039"/>
    </source>
</evidence>
<evidence type="ECO:0000256" key="4">
    <source>
        <dbReference type="ARBA" id="ARBA00023125"/>
    </source>
</evidence>
<dbReference type="CDD" id="cd20030">
    <property type="entry name" value="FH_FOXN1-like"/>
    <property type="match status" value="1"/>
</dbReference>
<evidence type="ECO:0000313" key="11">
    <source>
        <dbReference type="RefSeq" id="XP_013396976.2"/>
    </source>
</evidence>
<dbReference type="PROSITE" id="PS00658">
    <property type="entry name" value="FORK_HEAD_2"/>
    <property type="match status" value="1"/>
</dbReference>
<comment type="subcellular location">
    <subcellularLocation>
        <location evidence="1 7">Nucleus</location>
    </subcellularLocation>
</comment>
<dbReference type="OrthoDB" id="10070006at2759"/>
<feature type="region of interest" description="Disordered" evidence="8">
    <location>
        <begin position="352"/>
        <end position="371"/>
    </location>
</feature>
<keyword evidence="10" id="KW-1185">Reference proteome</keyword>
<dbReference type="GO" id="GO:0005634">
    <property type="term" value="C:nucleus"/>
    <property type="evidence" value="ECO:0007669"/>
    <property type="project" value="UniProtKB-SubCell"/>
</dbReference>
<evidence type="ECO:0000256" key="6">
    <source>
        <dbReference type="ARBA" id="ARBA00023242"/>
    </source>
</evidence>
<dbReference type="RefSeq" id="XP_013396976.2">
    <property type="nucleotide sequence ID" value="XM_013541522.2"/>
</dbReference>
<dbReference type="AlphaFoldDB" id="A0A1S3IGI3"/>